<keyword evidence="2" id="KW-1185">Reference proteome</keyword>
<dbReference type="SUPFAM" id="SSF55874">
    <property type="entry name" value="ATPase domain of HSP90 chaperone/DNA topoisomerase II/histidine kinase"/>
    <property type="match status" value="1"/>
</dbReference>
<dbReference type="Proteomes" id="UP001601992">
    <property type="component" value="Unassembled WGS sequence"/>
</dbReference>
<comment type="caution">
    <text evidence="1">The sequence shown here is derived from an EMBL/GenBank/DDBJ whole genome shotgun (WGS) entry which is preliminary data.</text>
</comment>
<protein>
    <submittedName>
        <fullName evidence="1">Sacsin N-terminal ATP-binding-like domain-containing protein</fullName>
    </submittedName>
</protein>
<dbReference type="InterPro" id="IPR036890">
    <property type="entry name" value="HATPase_C_sf"/>
</dbReference>
<dbReference type="NCBIfam" id="NF047352">
    <property type="entry name" value="P_loop_sacsin"/>
    <property type="match status" value="1"/>
</dbReference>
<dbReference type="EMBL" id="JBIAQY010000005">
    <property type="protein sequence ID" value="MFF3569774.1"/>
    <property type="molecule type" value="Genomic_DNA"/>
</dbReference>
<sequence>MGDRFGSAGLRAGVLDAWRGSPTRLREDAATEADLVRAGYRDRLLTELAQNAADAAARAGVPGKLAAWFEGRTLHVANTGVPLDISGVHALTALRASAKPGADASVGRFGVGFTAVLTVGDEIEFRSRTGTLLFSRERTRDELRRNEITIPQDPEFVPPALRLTWPLDVEPVDGFDSEIVVHLRADVDIAALSAAMRAEAADLLLELPALRSLRIDEDEIRSESTELGGGLRQLTVSDAESGERIWWQFDTARARWLLPVVDGRPVPAGDDVLRAPTRSDEELSLPALLIAQIPMQPDRRRLLPGARVAELASGYADFARALPPRDRLILVPAPGFARSETDSLLREALVTELRTEAWLPVVSIHPAATSSQHPTGLGRANTTATADESAHSVAAVDESAASVSTSDDFTDRTTQPGIEALSIGSTAKSTVALDDSLGDAPDSGIVETQYPGIALATPARASIFTGVTTELADLLAGLLGPLVIPELSGRAASDALNVLDVHRIGLARIADLSSSLERPPQWWYSFYDALEPFVVDPLAAEELGALAVPLADGRRVTGPRTVVLGDELELVDVSYGDDLVAEIALPVHWARLVHPEAAHDLLGRLGARQATVEDLLADPALEAALQDDPADPDTVDAVLRLAGQLTDPSALPDWLGTLELPDEDGELLPADELLLPGAPLAGVLAPDSPFGTVDSATLDRYGEQALRAIGVGWGFSVVTELDPTGPDHHLDDEETWWETLVEDPPELIAVRDLDLVDQDAWPNALRLLLSEPRTRRCLADRDGYTAWWLRHHARIGGTPLGLFRAPGDEVFAGLLPAPADLDPADLAALHAVLADPDTITPELAAALLDALADPTKTPSPEAISQTHRRLAAALDVLDLDELAVPERVRALSGAVIDPADALILDEPCYGLAVPPDRLVVGDRATARALSTLLDLPLVSEAVTAEVLGAGRVGTWQDEPLGVVLRLEFGAAPADAPLIVHENLRVRLSGAYEATVEVPWWREGEVTHVRAQPIARTS</sequence>
<evidence type="ECO:0000313" key="2">
    <source>
        <dbReference type="Proteomes" id="UP001601992"/>
    </source>
</evidence>
<proteinExistence type="predicted"/>
<gene>
    <name evidence="1" type="ORF">ACFYXQ_18535</name>
</gene>
<reference evidence="1 2" key="1">
    <citation type="submission" date="2024-10" db="EMBL/GenBank/DDBJ databases">
        <title>The Natural Products Discovery Center: Release of the First 8490 Sequenced Strains for Exploring Actinobacteria Biosynthetic Diversity.</title>
        <authorList>
            <person name="Kalkreuter E."/>
            <person name="Kautsar S.A."/>
            <person name="Yang D."/>
            <person name="Bader C.D."/>
            <person name="Teijaro C.N."/>
            <person name="Fluegel L."/>
            <person name="Davis C.M."/>
            <person name="Simpson J.R."/>
            <person name="Lauterbach L."/>
            <person name="Steele A.D."/>
            <person name="Gui C."/>
            <person name="Meng S."/>
            <person name="Li G."/>
            <person name="Viehrig K."/>
            <person name="Ye F."/>
            <person name="Su P."/>
            <person name="Kiefer A.F."/>
            <person name="Nichols A."/>
            <person name="Cepeda A.J."/>
            <person name="Yan W."/>
            <person name="Fan B."/>
            <person name="Jiang Y."/>
            <person name="Adhikari A."/>
            <person name="Zheng C.-J."/>
            <person name="Schuster L."/>
            <person name="Cowan T.M."/>
            <person name="Smanski M.J."/>
            <person name="Chevrette M.G."/>
            <person name="De Carvalho L.P.S."/>
            <person name="Shen B."/>
        </authorList>
    </citation>
    <scope>NUCLEOTIDE SEQUENCE [LARGE SCALE GENOMIC DNA]</scope>
    <source>
        <strain evidence="1 2">NPDC002593</strain>
    </source>
</reference>
<name>A0ABW6S251_9NOCA</name>
<dbReference type="RefSeq" id="WP_387404376.1">
    <property type="nucleotide sequence ID" value="NZ_JBIAQY010000005.1"/>
</dbReference>
<organism evidence="1 2">
    <name type="scientific">Nocardia jiangxiensis</name>
    <dbReference type="NCBI Taxonomy" id="282685"/>
    <lineage>
        <taxon>Bacteria</taxon>
        <taxon>Bacillati</taxon>
        <taxon>Actinomycetota</taxon>
        <taxon>Actinomycetes</taxon>
        <taxon>Mycobacteriales</taxon>
        <taxon>Nocardiaceae</taxon>
        <taxon>Nocardia</taxon>
    </lineage>
</organism>
<evidence type="ECO:0000313" key="1">
    <source>
        <dbReference type="EMBL" id="MFF3569774.1"/>
    </source>
</evidence>
<accession>A0ABW6S251</accession>